<keyword evidence="2" id="KW-1185">Reference proteome</keyword>
<dbReference type="Proteomes" id="UP001055072">
    <property type="component" value="Unassembled WGS sequence"/>
</dbReference>
<evidence type="ECO:0000313" key="1">
    <source>
        <dbReference type="EMBL" id="KAI0085144.1"/>
    </source>
</evidence>
<name>A0ACB8TT65_9APHY</name>
<gene>
    <name evidence="1" type="ORF">BDY19DRAFT_897116</name>
</gene>
<organism evidence="1 2">
    <name type="scientific">Irpex rosettiformis</name>
    <dbReference type="NCBI Taxonomy" id="378272"/>
    <lineage>
        <taxon>Eukaryota</taxon>
        <taxon>Fungi</taxon>
        <taxon>Dikarya</taxon>
        <taxon>Basidiomycota</taxon>
        <taxon>Agaricomycotina</taxon>
        <taxon>Agaricomycetes</taxon>
        <taxon>Polyporales</taxon>
        <taxon>Irpicaceae</taxon>
        <taxon>Irpex</taxon>
    </lineage>
</organism>
<comment type="caution">
    <text evidence="1">The sequence shown here is derived from an EMBL/GenBank/DDBJ whole genome shotgun (WGS) entry which is preliminary data.</text>
</comment>
<protein>
    <submittedName>
        <fullName evidence="1">Aspartic peptidase domain-containing protein</fullName>
    </submittedName>
</protein>
<evidence type="ECO:0000313" key="2">
    <source>
        <dbReference type="Proteomes" id="UP001055072"/>
    </source>
</evidence>
<reference evidence="1" key="1">
    <citation type="journal article" date="2021" name="Environ. Microbiol.">
        <title>Gene family expansions and transcriptome signatures uncover fungal adaptations to wood decay.</title>
        <authorList>
            <person name="Hage H."/>
            <person name="Miyauchi S."/>
            <person name="Viragh M."/>
            <person name="Drula E."/>
            <person name="Min B."/>
            <person name="Chaduli D."/>
            <person name="Navarro D."/>
            <person name="Favel A."/>
            <person name="Norest M."/>
            <person name="Lesage-Meessen L."/>
            <person name="Balint B."/>
            <person name="Merenyi Z."/>
            <person name="de Eugenio L."/>
            <person name="Morin E."/>
            <person name="Martinez A.T."/>
            <person name="Baldrian P."/>
            <person name="Stursova M."/>
            <person name="Martinez M.J."/>
            <person name="Novotny C."/>
            <person name="Magnuson J.K."/>
            <person name="Spatafora J.W."/>
            <person name="Maurice S."/>
            <person name="Pangilinan J."/>
            <person name="Andreopoulos W."/>
            <person name="LaButti K."/>
            <person name="Hundley H."/>
            <person name="Na H."/>
            <person name="Kuo A."/>
            <person name="Barry K."/>
            <person name="Lipzen A."/>
            <person name="Henrissat B."/>
            <person name="Riley R."/>
            <person name="Ahrendt S."/>
            <person name="Nagy L.G."/>
            <person name="Grigoriev I.V."/>
            <person name="Martin F."/>
            <person name="Rosso M.N."/>
        </authorList>
    </citation>
    <scope>NUCLEOTIDE SEQUENCE</scope>
    <source>
        <strain evidence="1">CBS 384.51</strain>
    </source>
</reference>
<proteinExistence type="predicted"/>
<accession>A0ACB8TT65</accession>
<sequence>MEVQGIINKYSRAYQFLNGIGLNLDAHMDPSYPPFNDTPILQYYRNTTSLLVKPLAYNGGGDIPVEDSPIIGLPQTSYTDFHVMSMKDDIEGGMDVSYYGPLQFGTPGQDLTVSVDTGSADLWIPTTCPSCSNAQFAPAGSSTFQNSKRKVSLVYGAGRVSGTVARDTVSLGSLSVDQQHFIAVRTESEDFMEYPSSGLLGLAFKSISQMNTPNFFENLLSARKLAAGIFSIHLTRGQEDGSQICFGCYDLTKTVGPTRWLNLTTRTYWTINMDGITSNKLETTPTNLTAAIDSGTSLMLVPDTVAKQFYGMIPGSKDASMERGEGFYTYPCSSPITISLSFSGKPFSMRTDDFNIGKLSEESTDCVGGIVGVDPSSGFPSNLAIVGDVFLKSWYTTFDYGGNRVGFAPSVNNK</sequence>
<dbReference type="EMBL" id="MU274934">
    <property type="protein sequence ID" value="KAI0085144.1"/>
    <property type="molecule type" value="Genomic_DNA"/>
</dbReference>